<proteinExistence type="predicted"/>
<dbReference type="InterPro" id="IPR036291">
    <property type="entry name" value="NAD(P)-bd_dom_sf"/>
</dbReference>
<name>A0A4Q5J9I8_9ACTN</name>
<dbReference type="RefSeq" id="WP_129985136.1">
    <property type="nucleotide sequence ID" value="NZ_SDPU01000007.1"/>
</dbReference>
<reference evidence="1 2" key="1">
    <citation type="submission" date="2019-01" db="EMBL/GenBank/DDBJ databases">
        <title>Nocardioides guangzhouensis sp. nov., an actinobacterium isolated from soil.</title>
        <authorList>
            <person name="Fu Y."/>
            <person name="Cai Y."/>
            <person name="Lin Z."/>
            <person name="Chen P."/>
        </authorList>
    </citation>
    <scope>NUCLEOTIDE SEQUENCE [LARGE SCALE GENOMIC DNA]</scope>
    <source>
        <strain evidence="1 2">NBRC 105384</strain>
    </source>
</reference>
<dbReference type="Gene3D" id="3.40.50.720">
    <property type="entry name" value="NAD(P)-binding Rossmann-like Domain"/>
    <property type="match status" value="1"/>
</dbReference>
<dbReference type="InterPro" id="IPR002347">
    <property type="entry name" value="SDR_fam"/>
</dbReference>
<evidence type="ECO:0000313" key="2">
    <source>
        <dbReference type="Proteomes" id="UP000291189"/>
    </source>
</evidence>
<dbReference type="Pfam" id="PF00106">
    <property type="entry name" value="adh_short"/>
    <property type="match status" value="1"/>
</dbReference>
<gene>
    <name evidence="1" type="ORF">ETU37_01670</name>
</gene>
<dbReference type="PRINTS" id="PR00081">
    <property type="entry name" value="GDHRDH"/>
</dbReference>
<keyword evidence="2" id="KW-1185">Reference proteome</keyword>
<sequence length="318" mass="34325">MSALTRALDTALDRTVVPGYSSIGYRLRRTWWPDDPRPEALAGKVALVTGAGSGLGQATGLGLARLGATVHLLVRDEAKGAAAADAIRAEVPQAEVHVRLCDVSDLSAVRRFAEAFAREVPRLDVLVHNAGTLPAERTESVDGHELTVAVHVLGPVLMTELLRPVLAGHDARVVLVASGGMYAQRLPADDPDYRRGEYRGTTAYARSKRMQVALAPLLQERWRSDGIAVHVMHPGWAATPGVTSSLPTFAKVTGPVLRDASAGADTVVWLAASEPAPPGGRFWHDRAPRTTHYRRGTRETAQERDQVWRWVLDAVGLD</sequence>
<organism evidence="1 2">
    <name type="scientific">Nocardioides iriomotensis</name>
    <dbReference type="NCBI Taxonomy" id="715784"/>
    <lineage>
        <taxon>Bacteria</taxon>
        <taxon>Bacillati</taxon>
        <taxon>Actinomycetota</taxon>
        <taxon>Actinomycetes</taxon>
        <taxon>Propionibacteriales</taxon>
        <taxon>Nocardioidaceae</taxon>
        <taxon>Nocardioides</taxon>
    </lineage>
</organism>
<dbReference type="SUPFAM" id="SSF51735">
    <property type="entry name" value="NAD(P)-binding Rossmann-fold domains"/>
    <property type="match status" value="1"/>
</dbReference>
<dbReference type="InterPro" id="IPR052992">
    <property type="entry name" value="SDR_member_12"/>
</dbReference>
<evidence type="ECO:0000313" key="1">
    <source>
        <dbReference type="EMBL" id="RYU15273.1"/>
    </source>
</evidence>
<protein>
    <submittedName>
        <fullName evidence="1">SDR family NAD(P)-dependent oxidoreductase</fullName>
    </submittedName>
</protein>
<dbReference type="Proteomes" id="UP000291189">
    <property type="component" value="Unassembled WGS sequence"/>
</dbReference>
<dbReference type="OrthoDB" id="3772961at2"/>
<dbReference type="AlphaFoldDB" id="A0A4Q5J9I8"/>
<comment type="caution">
    <text evidence="1">The sequence shown here is derived from an EMBL/GenBank/DDBJ whole genome shotgun (WGS) entry which is preliminary data.</text>
</comment>
<accession>A0A4Q5J9I8</accession>
<dbReference type="EMBL" id="SDPU01000007">
    <property type="protein sequence ID" value="RYU15273.1"/>
    <property type="molecule type" value="Genomic_DNA"/>
</dbReference>
<dbReference type="PANTHER" id="PTHR44656:SF7">
    <property type="entry name" value="DEHYDROGENASE_REDUCTASE SDR FAMILY MEMBER 12"/>
    <property type="match status" value="1"/>
</dbReference>
<dbReference type="PANTHER" id="PTHR44656">
    <property type="entry name" value="DEHYDROGENASE/REDUCTASE SDR FAMILY MEMBER 12"/>
    <property type="match status" value="1"/>
</dbReference>